<gene>
    <name evidence="1" type="ORF">TAGGR_11315</name>
</gene>
<dbReference type="AlphaFoldDB" id="A0A0U9HPZ8"/>
<evidence type="ECO:0000313" key="1">
    <source>
        <dbReference type="EMBL" id="GAQ95112.1"/>
    </source>
</evidence>
<dbReference type="STRING" id="86166.TAGGR_11315"/>
<evidence type="ECO:0000313" key="2">
    <source>
        <dbReference type="Proteomes" id="UP000054976"/>
    </source>
</evidence>
<proteinExistence type="predicted"/>
<reference evidence="2" key="1">
    <citation type="submission" date="2016-01" db="EMBL/GenBank/DDBJ databases">
        <title>Draft genome sequence of Thermodesulfovibrio aggregans strain TGE-P1.</title>
        <authorList>
            <person name="Sekiguchi Y."/>
            <person name="Ohashi A."/>
            <person name="Matsuura N."/>
            <person name="Tourlousse M.D."/>
        </authorList>
    </citation>
    <scope>NUCLEOTIDE SEQUENCE [LARGE SCALE GENOMIC DNA]</scope>
    <source>
        <strain evidence="2">TGE-P1</strain>
    </source>
</reference>
<organism evidence="1 2">
    <name type="scientific">Thermodesulfovibrio aggregans</name>
    <dbReference type="NCBI Taxonomy" id="86166"/>
    <lineage>
        <taxon>Bacteria</taxon>
        <taxon>Pseudomonadati</taxon>
        <taxon>Nitrospirota</taxon>
        <taxon>Thermodesulfovibrionia</taxon>
        <taxon>Thermodesulfovibrionales</taxon>
        <taxon>Thermodesulfovibrionaceae</taxon>
        <taxon>Thermodesulfovibrio</taxon>
    </lineage>
</organism>
<name>A0A0U9HPZ8_9BACT</name>
<comment type="caution">
    <text evidence="1">The sequence shown here is derived from an EMBL/GenBank/DDBJ whole genome shotgun (WGS) entry which is preliminary data.</text>
</comment>
<sequence length="183" mass="20952">MVLDAAFTSVGVNYFQVVVPKIKDFESDFVKTGKVTSLFSFANFDFSKALYIWKNSRSWNVAKQIAANLSKISNNDRESLRLWARESSIENWKSDSIGKIKGVGLITYQYLRMMGGVDTVMPDKIVKRVINEILVKTGKPPVSDNMEFIKTVEEIAKQTGYRSIELCFMSWFINQPERINEMP</sequence>
<dbReference type="EMBL" id="BCNO01000001">
    <property type="protein sequence ID" value="GAQ95112.1"/>
    <property type="molecule type" value="Genomic_DNA"/>
</dbReference>
<dbReference type="Proteomes" id="UP000054976">
    <property type="component" value="Unassembled WGS sequence"/>
</dbReference>
<keyword evidence="2" id="KW-1185">Reference proteome</keyword>
<protein>
    <submittedName>
        <fullName evidence="1">Uncharacterized protein</fullName>
    </submittedName>
</protein>
<accession>A0A0U9HPZ8</accession>